<dbReference type="Proteomes" id="UP000310016">
    <property type="component" value="Unassembled WGS sequence"/>
</dbReference>
<gene>
    <name evidence="2" type="ORF">FAZ21_19625</name>
</gene>
<keyword evidence="1" id="KW-1133">Transmembrane helix</keyword>
<protein>
    <submittedName>
        <fullName evidence="2">Uncharacterized protein</fullName>
    </submittedName>
</protein>
<keyword evidence="1" id="KW-0812">Transmembrane</keyword>
<keyword evidence="1" id="KW-0472">Membrane</keyword>
<reference evidence="2 3" key="1">
    <citation type="submission" date="2019-04" db="EMBL/GenBank/DDBJ databases">
        <title>Chitiniphilus eburnea sp. nov., a novel chitinolytic bacterium isolated from aquaculture sludge.</title>
        <authorList>
            <person name="Sheng M."/>
        </authorList>
    </citation>
    <scope>NUCLEOTIDE SEQUENCE [LARGE SCALE GENOMIC DNA]</scope>
    <source>
        <strain evidence="2 3">HX-2-15</strain>
    </source>
</reference>
<name>A0A4U0P8H4_9NEIS</name>
<keyword evidence="3" id="KW-1185">Reference proteome</keyword>
<feature type="transmembrane region" description="Helical" evidence="1">
    <location>
        <begin position="7"/>
        <end position="25"/>
    </location>
</feature>
<proteinExistence type="predicted"/>
<dbReference type="EMBL" id="SUMF01000055">
    <property type="protein sequence ID" value="TJZ63861.1"/>
    <property type="molecule type" value="Genomic_DNA"/>
</dbReference>
<dbReference type="RefSeq" id="WP_136775126.1">
    <property type="nucleotide sequence ID" value="NZ_CP156074.1"/>
</dbReference>
<evidence type="ECO:0000313" key="3">
    <source>
        <dbReference type="Proteomes" id="UP000310016"/>
    </source>
</evidence>
<accession>A0A4U0P8H4</accession>
<evidence type="ECO:0000313" key="2">
    <source>
        <dbReference type="EMBL" id="TJZ63861.1"/>
    </source>
</evidence>
<organism evidence="2 3">
    <name type="scientific">Chitiniphilus eburneus</name>
    <dbReference type="NCBI Taxonomy" id="2571148"/>
    <lineage>
        <taxon>Bacteria</taxon>
        <taxon>Pseudomonadati</taxon>
        <taxon>Pseudomonadota</taxon>
        <taxon>Betaproteobacteria</taxon>
        <taxon>Neisseriales</taxon>
        <taxon>Chitinibacteraceae</taxon>
        <taxon>Chitiniphilus</taxon>
    </lineage>
</organism>
<sequence>MMNQRGFNIFDLVAVLSVLMFGLWVKSLIGGNPILSFLFGVFGLIAVYFIIWKCVGYLTVRPICKNNKCHSWSYIKLEKSEEGVVYKCRCGDRYLMSGKNEFRVVNERGLSESYMYRVGPRARWQLSDNKET</sequence>
<feature type="transmembrane region" description="Helical" evidence="1">
    <location>
        <begin position="37"/>
        <end position="60"/>
    </location>
</feature>
<evidence type="ECO:0000256" key="1">
    <source>
        <dbReference type="SAM" id="Phobius"/>
    </source>
</evidence>
<dbReference type="AlphaFoldDB" id="A0A4U0P8H4"/>
<comment type="caution">
    <text evidence="2">The sequence shown here is derived from an EMBL/GenBank/DDBJ whole genome shotgun (WGS) entry which is preliminary data.</text>
</comment>